<sequence length="121" mass="13862">MEEQTVRKIILNYITDTFEGNADNLDKRFHRNAVMSGYMGDELIMATPSVFVEDIRSRPSMKANNDNYKATITHLSVKGNIAEACIYETGFFGKTNLENYFHLIKNSHGEWQIISKCFTTV</sequence>
<dbReference type="Proteomes" id="UP000664857">
    <property type="component" value="Unassembled WGS sequence"/>
</dbReference>
<dbReference type="RefSeq" id="WP_206967371.1">
    <property type="nucleotide sequence ID" value="NZ_JAFLVX010000025.1"/>
</dbReference>
<name>A0ABS3HUJ0_9ENTE</name>
<evidence type="ECO:0000313" key="1">
    <source>
        <dbReference type="EMBL" id="MBO0477418.1"/>
    </source>
</evidence>
<evidence type="ECO:0000313" key="2">
    <source>
        <dbReference type="Proteomes" id="UP000664857"/>
    </source>
</evidence>
<dbReference type="EMBL" id="JAFLVX010000025">
    <property type="protein sequence ID" value="MBO0477418.1"/>
    <property type="molecule type" value="Genomic_DNA"/>
</dbReference>
<protein>
    <submittedName>
        <fullName evidence="1">Nuclear transport factor 2 family protein</fullName>
    </submittedName>
</protein>
<dbReference type="SUPFAM" id="SSF54427">
    <property type="entry name" value="NTF2-like"/>
    <property type="match status" value="1"/>
</dbReference>
<dbReference type="InterPro" id="IPR039437">
    <property type="entry name" value="FrzH/put_lumazine-bd"/>
</dbReference>
<organism evidence="1 2">
    <name type="scientific">Candidatus Vagococcus giribetii</name>
    <dbReference type="NCBI Taxonomy" id="2230876"/>
    <lineage>
        <taxon>Bacteria</taxon>
        <taxon>Bacillati</taxon>
        <taxon>Bacillota</taxon>
        <taxon>Bacilli</taxon>
        <taxon>Lactobacillales</taxon>
        <taxon>Enterococcaceae</taxon>
        <taxon>Vagococcus</taxon>
    </lineage>
</organism>
<keyword evidence="2" id="KW-1185">Reference proteome</keyword>
<gene>
    <name evidence="1" type="ORF">DOK76_10065</name>
</gene>
<reference evidence="1 2" key="1">
    <citation type="submission" date="2021-03" db="EMBL/GenBank/DDBJ databases">
        <title>Enterococcal diversity collection.</title>
        <authorList>
            <person name="Gilmore M.S."/>
            <person name="Schwartzman J."/>
            <person name="Van Tyne D."/>
            <person name="Martin M."/>
            <person name="Earl A.M."/>
            <person name="Manson A.L."/>
            <person name="Straub T."/>
            <person name="Salamzade R."/>
            <person name="Saavedra J."/>
            <person name="Lebreton F."/>
            <person name="Prichula J."/>
            <person name="Schaufler K."/>
            <person name="Gaca A."/>
            <person name="Sgardioli B."/>
            <person name="Wagenaar J."/>
            <person name="Strong T."/>
        </authorList>
    </citation>
    <scope>NUCLEOTIDE SEQUENCE [LARGE SCALE GENOMIC DNA]</scope>
    <source>
        <strain evidence="1 2">DIV0080</strain>
    </source>
</reference>
<accession>A0ABS3HUJ0</accession>
<proteinExistence type="predicted"/>
<comment type="caution">
    <text evidence="1">The sequence shown here is derived from an EMBL/GenBank/DDBJ whole genome shotgun (WGS) entry which is preliminary data.</text>
</comment>
<dbReference type="Gene3D" id="3.10.450.50">
    <property type="match status" value="1"/>
</dbReference>
<dbReference type="InterPro" id="IPR032710">
    <property type="entry name" value="NTF2-like_dom_sf"/>
</dbReference>
<dbReference type="Pfam" id="PF12893">
    <property type="entry name" value="Lumazine_bd_2"/>
    <property type="match status" value="1"/>
</dbReference>